<dbReference type="EMBL" id="JBANRG010000067">
    <property type="protein sequence ID" value="KAK7440631.1"/>
    <property type="molecule type" value="Genomic_DNA"/>
</dbReference>
<organism evidence="2 3">
    <name type="scientific">Marasmiellus scandens</name>
    <dbReference type="NCBI Taxonomy" id="2682957"/>
    <lineage>
        <taxon>Eukaryota</taxon>
        <taxon>Fungi</taxon>
        <taxon>Dikarya</taxon>
        <taxon>Basidiomycota</taxon>
        <taxon>Agaricomycotina</taxon>
        <taxon>Agaricomycetes</taxon>
        <taxon>Agaricomycetidae</taxon>
        <taxon>Agaricales</taxon>
        <taxon>Marasmiineae</taxon>
        <taxon>Omphalotaceae</taxon>
        <taxon>Marasmiellus</taxon>
    </lineage>
</organism>
<sequence length="65" mass="7249">MSPVGSLRQPEENFCSASPSEDKNKLEQVVRVDLKAIQEWFERVEEVKEMATGSDPNPIVSMSAP</sequence>
<gene>
    <name evidence="2" type="ORF">VKT23_016979</name>
</gene>
<dbReference type="Proteomes" id="UP001498398">
    <property type="component" value="Unassembled WGS sequence"/>
</dbReference>
<proteinExistence type="predicted"/>
<evidence type="ECO:0000256" key="1">
    <source>
        <dbReference type="SAM" id="MobiDB-lite"/>
    </source>
</evidence>
<name>A0ABR1IWU5_9AGAR</name>
<protein>
    <submittedName>
        <fullName evidence="2">Uncharacterized protein</fullName>
    </submittedName>
</protein>
<evidence type="ECO:0000313" key="2">
    <source>
        <dbReference type="EMBL" id="KAK7440631.1"/>
    </source>
</evidence>
<reference evidence="2 3" key="1">
    <citation type="submission" date="2024-01" db="EMBL/GenBank/DDBJ databases">
        <title>A draft genome for the cacao thread blight pathogen Marasmiellus scandens.</title>
        <authorList>
            <person name="Baruah I.K."/>
            <person name="Leung J."/>
            <person name="Bukari Y."/>
            <person name="Amoako-Attah I."/>
            <person name="Meinhardt L.W."/>
            <person name="Bailey B.A."/>
            <person name="Cohen S.P."/>
        </authorList>
    </citation>
    <scope>NUCLEOTIDE SEQUENCE [LARGE SCALE GENOMIC DNA]</scope>
    <source>
        <strain evidence="2 3">GH-19</strain>
    </source>
</reference>
<comment type="caution">
    <text evidence="2">The sequence shown here is derived from an EMBL/GenBank/DDBJ whole genome shotgun (WGS) entry which is preliminary data.</text>
</comment>
<feature type="region of interest" description="Disordered" evidence="1">
    <location>
        <begin position="1"/>
        <end position="23"/>
    </location>
</feature>
<accession>A0ABR1IWU5</accession>
<keyword evidence="3" id="KW-1185">Reference proteome</keyword>
<evidence type="ECO:0000313" key="3">
    <source>
        <dbReference type="Proteomes" id="UP001498398"/>
    </source>
</evidence>